<name>A0ACD5UGC0_AVESA</name>
<sequence length="398" mass="41963">MHPPPELLAHTQTTMQSAGEGAPLPVSAPAVSTAEAPRDAAAEDGRKSPASPSMENERQIPVDPVSLRHLGMVADPDSPLSAPSVMTELVAHSSPLLPPLRRPTFVGASLPCSAVSSPVHGASSAKREEPPSPATVTAMRSLARQHSAALARYVTSPTTLSRSASRAEGRTMAPHDDDEYPHNDETDAEADGDHDFKCGVLCMFIPGFAKKKPGSPSAAAVVSGIHRQHSGARRRSSVSRMASMERFECGSWSPPPPPTATVPAVAAHVVDTDFAMEVPKISSADDTDFPIKTAFVFEGDARGVLRKSASDQFRRPESAAPVNTAFVLDGEPRGILKKSASASQRQESTPSRMSSASQRHVRFSTAAPPASCPTSPCITPRLAMARAEFNAFLEAQSA</sequence>
<evidence type="ECO:0000313" key="2">
    <source>
        <dbReference type="Proteomes" id="UP001732700"/>
    </source>
</evidence>
<organism evidence="1 2">
    <name type="scientific">Avena sativa</name>
    <name type="common">Oat</name>
    <dbReference type="NCBI Taxonomy" id="4498"/>
    <lineage>
        <taxon>Eukaryota</taxon>
        <taxon>Viridiplantae</taxon>
        <taxon>Streptophyta</taxon>
        <taxon>Embryophyta</taxon>
        <taxon>Tracheophyta</taxon>
        <taxon>Spermatophyta</taxon>
        <taxon>Magnoliopsida</taxon>
        <taxon>Liliopsida</taxon>
        <taxon>Poales</taxon>
        <taxon>Poaceae</taxon>
        <taxon>BOP clade</taxon>
        <taxon>Pooideae</taxon>
        <taxon>Poodae</taxon>
        <taxon>Poeae</taxon>
        <taxon>Poeae Chloroplast Group 1 (Aveneae type)</taxon>
        <taxon>Aveninae</taxon>
        <taxon>Avena</taxon>
    </lineage>
</organism>
<reference evidence="1" key="2">
    <citation type="submission" date="2025-09" db="UniProtKB">
        <authorList>
            <consortium name="EnsemblPlants"/>
        </authorList>
    </citation>
    <scope>IDENTIFICATION</scope>
</reference>
<protein>
    <submittedName>
        <fullName evidence="1">Uncharacterized protein</fullName>
    </submittedName>
</protein>
<accession>A0ACD5UGC0</accession>
<keyword evidence="2" id="KW-1185">Reference proteome</keyword>
<dbReference type="Proteomes" id="UP001732700">
    <property type="component" value="Chromosome 2A"/>
</dbReference>
<reference evidence="1" key="1">
    <citation type="submission" date="2021-05" db="EMBL/GenBank/DDBJ databases">
        <authorList>
            <person name="Scholz U."/>
            <person name="Mascher M."/>
            <person name="Fiebig A."/>
        </authorList>
    </citation>
    <scope>NUCLEOTIDE SEQUENCE [LARGE SCALE GENOMIC DNA]</scope>
</reference>
<proteinExistence type="predicted"/>
<evidence type="ECO:0000313" key="1">
    <source>
        <dbReference type="EnsemblPlants" id="AVESA.00010b.r2.2AG0246710.1.CDS.1"/>
    </source>
</evidence>
<dbReference type="EnsemblPlants" id="AVESA.00010b.r2.2AG0246710.1">
    <property type="protein sequence ID" value="AVESA.00010b.r2.2AG0246710.1.CDS.1"/>
    <property type="gene ID" value="AVESA.00010b.r2.2AG0246710"/>
</dbReference>